<proteinExistence type="predicted"/>
<organism evidence="2 3">
    <name type="scientific">Thiothrix unzii</name>
    <dbReference type="NCBI Taxonomy" id="111769"/>
    <lineage>
        <taxon>Bacteria</taxon>
        <taxon>Pseudomonadati</taxon>
        <taxon>Pseudomonadota</taxon>
        <taxon>Gammaproteobacteria</taxon>
        <taxon>Thiotrichales</taxon>
        <taxon>Thiotrichaceae</taxon>
        <taxon>Thiothrix</taxon>
    </lineage>
</organism>
<feature type="signal peptide" evidence="1">
    <location>
        <begin position="1"/>
        <end position="25"/>
    </location>
</feature>
<sequence length="248" mass="26311">MKQSHYLTSVINVLFGLCMSLTATAQPTDAMPTAAQVAAQQQRQADTTLPNEAAVAAAADKVATVLAAPGLQADKVAGHQPRLNAIPMPPHVDGALAELFAQAERPLLPALRSDGELLIMVSFSMPKDTLKNLALQADKAGAVLVLRGMVDDSLTATTKAIREVLGEDAGDSTFQVDPNVYKAYAVQDVPTFVLAKQPPQAEQACELGKDYVAVRGDVSLTYALRELAKQPHWDTAAQRYLAALGVKP</sequence>
<dbReference type="KEGG" id="tun:J9260_06080"/>
<evidence type="ECO:0000256" key="1">
    <source>
        <dbReference type="SAM" id="SignalP"/>
    </source>
</evidence>
<feature type="chain" id="PRO_5037686533" evidence="1">
    <location>
        <begin position="26"/>
        <end position="248"/>
    </location>
</feature>
<protein>
    <submittedName>
        <fullName evidence="2">Type-F conjugative transfer system pilin assembly protein TrbC</fullName>
    </submittedName>
</protein>
<dbReference type="Pfam" id="PF09673">
    <property type="entry name" value="TrbC_Ftype"/>
    <property type="match status" value="1"/>
</dbReference>
<accession>A0A975FBS2</accession>
<dbReference type="RefSeq" id="WP_210220130.1">
    <property type="nucleotide sequence ID" value="NZ_CP072793.1"/>
</dbReference>
<gene>
    <name evidence="2" type="primary">trbC</name>
    <name evidence="2" type="ORF">J9260_06080</name>
</gene>
<dbReference type="AlphaFoldDB" id="A0A975FBS2"/>
<dbReference type="EMBL" id="CP072793">
    <property type="protein sequence ID" value="QTR54654.1"/>
    <property type="molecule type" value="Genomic_DNA"/>
</dbReference>
<dbReference type="NCBIfam" id="TIGR02742">
    <property type="entry name" value="TrbC_Ftype"/>
    <property type="match status" value="1"/>
</dbReference>
<dbReference type="Proteomes" id="UP000672009">
    <property type="component" value="Chromosome"/>
</dbReference>
<keyword evidence="1" id="KW-0732">Signal</keyword>
<dbReference type="InterPro" id="IPR014113">
    <property type="entry name" value="T4SS_TrbC_subgr"/>
</dbReference>
<reference evidence="2" key="1">
    <citation type="submission" date="2021-04" db="EMBL/GenBank/DDBJ databases">
        <title>Genomics, taxonomy and metabolism of representatives of sulfur bacteria of the genus Thiothrix: Thiothrix fructosivorans QT, Thiothrix unzii A1T and three new species, Thiothrix subterranea sp. nov., Thiothrix litoralis sp. nov. and 'Candidatus Thiothrix anitrata' sp. nov.</title>
        <authorList>
            <person name="Ravin N.V."/>
            <person name="Smolyakov D."/>
            <person name="Rudenko T.S."/>
            <person name="Mardanov A.V."/>
            <person name="Beletsky A.V."/>
            <person name="Markov N.D."/>
            <person name="Fomenkov A.I."/>
            <person name="Roberts R.J."/>
            <person name="Karnachuk O.V."/>
            <person name="Novikov A."/>
            <person name="Grabovich M.Y."/>
        </authorList>
    </citation>
    <scope>NUCLEOTIDE SEQUENCE</scope>
    <source>
        <strain evidence="2">A1</strain>
    </source>
</reference>
<evidence type="ECO:0000313" key="2">
    <source>
        <dbReference type="EMBL" id="QTR54654.1"/>
    </source>
</evidence>
<keyword evidence="3" id="KW-1185">Reference proteome</keyword>
<name>A0A975FBS2_9GAMM</name>
<dbReference type="InterPro" id="IPR019106">
    <property type="entry name" value="T4SS_TrbC"/>
</dbReference>
<evidence type="ECO:0000313" key="3">
    <source>
        <dbReference type="Proteomes" id="UP000672009"/>
    </source>
</evidence>